<evidence type="ECO:0000313" key="1">
    <source>
        <dbReference type="EMBL" id="KNA98985.1"/>
    </source>
</evidence>
<dbReference type="VEuPathDB" id="FungiDB:FOXG_18487"/>
<dbReference type="Proteomes" id="UP000009097">
    <property type="component" value="Unassembled WGS sequence"/>
</dbReference>
<dbReference type="KEGG" id="fox:FOXG_18487"/>
<evidence type="ECO:0000313" key="2">
    <source>
        <dbReference type="Proteomes" id="UP000009097"/>
    </source>
</evidence>
<dbReference type="AlphaFoldDB" id="A0A0J9ULE5"/>
<organism evidence="1 2">
    <name type="scientific">Fusarium oxysporum f. sp. lycopersici (strain 4287 / CBS 123668 / FGSC 9935 / NRRL 34936)</name>
    <name type="common">Fusarium vascular wilt of tomato</name>
    <dbReference type="NCBI Taxonomy" id="426428"/>
    <lineage>
        <taxon>Eukaryota</taxon>
        <taxon>Fungi</taxon>
        <taxon>Dikarya</taxon>
        <taxon>Ascomycota</taxon>
        <taxon>Pezizomycotina</taxon>
        <taxon>Sordariomycetes</taxon>
        <taxon>Hypocreomycetidae</taxon>
        <taxon>Hypocreales</taxon>
        <taxon>Nectriaceae</taxon>
        <taxon>Fusarium</taxon>
        <taxon>Fusarium oxysporum species complex</taxon>
    </lineage>
</organism>
<dbReference type="GeneID" id="28959193"/>
<reference evidence="1" key="2">
    <citation type="journal article" date="2010" name="Nature">
        <title>Comparative genomics reveals mobile pathogenicity chromosomes in Fusarium.</title>
        <authorList>
            <person name="Ma L.J."/>
            <person name="van der Does H.C."/>
            <person name="Borkovich K.A."/>
            <person name="Coleman J.J."/>
            <person name="Daboussi M.J."/>
            <person name="Di Pietro A."/>
            <person name="Dufresne M."/>
            <person name="Freitag M."/>
            <person name="Grabherr M."/>
            <person name="Henrissat B."/>
            <person name="Houterman P.M."/>
            <person name="Kang S."/>
            <person name="Shim W.B."/>
            <person name="Woloshuk C."/>
            <person name="Xie X."/>
            <person name="Xu J.R."/>
            <person name="Antoniw J."/>
            <person name="Baker S.E."/>
            <person name="Bluhm B.H."/>
            <person name="Breakspear A."/>
            <person name="Brown D.W."/>
            <person name="Butchko R.A."/>
            <person name="Chapman S."/>
            <person name="Coulson R."/>
            <person name="Coutinho P.M."/>
            <person name="Danchin E.G."/>
            <person name="Diener A."/>
            <person name="Gale L.R."/>
            <person name="Gardiner D.M."/>
            <person name="Goff S."/>
            <person name="Hammond-Kosack K.E."/>
            <person name="Hilburn K."/>
            <person name="Hua-Van A."/>
            <person name="Jonkers W."/>
            <person name="Kazan K."/>
            <person name="Kodira C.D."/>
            <person name="Koehrsen M."/>
            <person name="Kumar L."/>
            <person name="Lee Y.H."/>
            <person name="Li L."/>
            <person name="Manners J.M."/>
            <person name="Miranda-Saavedra D."/>
            <person name="Mukherjee M."/>
            <person name="Park G."/>
            <person name="Park J."/>
            <person name="Park S.Y."/>
            <person name="Proctor R.H."/>
            <person name="Regev A."/>
            <person name="Ruiz-Roldan M.C."/>
            <person name="Sain D."/>
            <person name="Sakthikumar S."/>
            <person name="Sykes S."/>
            <person name="Schwartz D.C."/>
            <person name="Turgeon B.G."/>
            <person name="Wapinski I."/>
            <person name="Yoder O."/>
            <person name="Young S."/>
            <person name="Zeng Q."/>
            <person name="Zhou S."/>
            <person name="Galagan J."/>
            <person name="Cuomo C.A."/>
            <person name="Kistler H.C."/>
            <person name="Rep M."/>
        </authorList>
    </citation>
    <scope>NUCLEOTIDE SEQUENCE [LARGE SCALE GENOMIC DNA]</scope>
    <source>
        <strain evidence="1">4287</strain>
    </source>
</reference>
<dbReference type="RefSeq" id="XP_018237031.1">
    <property type="nucleotide sequence ID" value="XM_018398577.1"/>
</dbReference>
<accession>A0A0J9ULE5</accession>
<reference evidence="1" key="1">
    <citation type="submission" date="2007-04" db="EMBL/GenBank/DDBJ databases">
        <authorList>
            <consortium name="The Broad Institute Genome Sequencing Platform"/>
            <person name="Birren B."/>
            <person name="Lander E."/>
            <person name="Galagan J."/>
            <person name="Nusbaum C."/>
            <person name="Devon K."/>
            <person name="Ma L.-J."/>
            <person name="Jaffe D."/>
            <person name="Butler J."/>
            <person name="Alvarez P."/>
            <person name="Gnerre S."/>
            <person name="Grabherr M."/>
            <person name="Kleber M."/>
            <person name="Mauceli E."/>
            <person name="Brockman W."/>
            <person name="MacCallum I.A."/>
            <person name="Young S."/>
            <person name="LaButti K."/>
            <person name="DeCaprio D."/>
            <person name="Crawford M."/>
            <person name="Koehrsen M."/>
            <person name="Engels R."/>
            <person name="Montgomery P."/>
            <person name="Pearson M."/>
            <person name="Howarth C."/>
            <person name="Larson L."/>
            <person name="White J."/>
            <person name="O'Leary S."/>
            <person name="Kodira C."/>
            <person name="Zeng Q."/>
            <person name="Yandava C."/>
            <person name="Alvarado L."/>
            <person name="Kistler C."/>
            <person name="Shim W.-B."/>
            <person name="Kang S."/>
            <person name="Woloshuk C."/>
        </authorList>
    </citation>
    <scope>NUCLEOTIDE SEQUENCE</scope>
    <source>
        <strain evidence="1">4287</strain>
    </source>
</reference>
<gene>
    <name evidence="1" type="ORF">FOXG_18487</name>
</gene>
<sequence length="39" mass="4422">MKQQEIYKRPVVSAMSGTRAEMASVDGAPNWVWEIVWGL</sequence>
<dbReference type="EMBL" id="DS231698">
    <property type="protein sequence ID" value="KNA98985.1"/>
    <property type="molecule type" value="Genomic_DNA"/>
</dbReference>
<name>A0A0J9ULE5_FUSO4</name>
<protein>
    <submittedName>
        <fullName evidence="1">Uncharacterized protein</fullName>
    </submittedName>
</protein>
<proteinExistence type="predicted"/>